<reference evidence="1 2" key="1">
    <citation type="submission" date="2020-01" db="EMBL/GenBank/DDBJ databases">
        <title>Draft genome sequence of Aspergillus udagawae IFM 46972.</title>
        <authorList>
            <person name="Takahashi H."/>
            <person name="Yaguchi T."/>
        </authorList>
    </citation>
    <scope>NUCLEOTIDE SEQUENCE [LARGE SCALE GENOMIC DNA]</scope>
    <source>
        <strain evidence="1 2">IFM 46972</strain>
    </source>
</reference>
<accession>A0A8H3NUE4</accession>
<sequence length="97" mass="11158">MLLFTCRVKAAQASSLEFSQEAGWLMNMPITPNMAAPISLACPGVLEAWTRKQRKVEELRPYGFYWRLFRVLVLNKVAHGVNQINTITVQLEHIWLD</sequence>
<proteinExistence type="predicted"/>
<organism evidence="1 2">
    <name type="scientific">Aspergillus udagawae</name>
    <dbReference type="NCBI Taxonomy" id="91492"/>
    <lineage>
        <taxon>Eukaryota</taxon>
        <taxon>Fungi</taxon>
        <taxon>Dikarya</taxon>
        <taxon>Ascomycota</taxon>
        <taxon>Pezizomycotina</taxon>
        <taxon>Eurotiomycetes</taxon>
        <taxon>Eurotiomycetidae</taxon>
        <taxon>Eurotiales</taxon>
        <taxon>Aspergillaceae</taxon>
        <taxon>Aspergillus</taxon>
        <taxon>Aspergillus subgen. Fumigati</taxon>
    </lineage>
</organism>
<comment type="caution">
    <text evidence="1">The sequence shown here is derived from an EMBL/GenBank/DDBJ whole genome shotgun (WGS) entry which is preliminary data.</text>
</comment>
<name>A0A8H3NUE4_9EURO</name>
<protein>
    <submittedName>
        <fullName evidence="1">Uncharacterized protein</fullName>
    </submittedName>
</protein>
<dbReference type="EMBL" id="BLKC01000033">
    <property type="protein sequence ID" value="GFF38125.1"/>
    <property type="molecule type" value="Genomic_DNA"/>
</dbReference>
<evidence type="ECO:0000313" key="1">
    <source>
        <dbReference type="EMBL" id="GFF38125.1"/>
    </source>
</evidence>
<gene>
    <name evidence="1" type="ORF">IFM46972_05447</name>
</gene>
<evidence type="ECO:0000313" key="2">
    <source>
        <dbReference type="Proteomes" id="UP000465221"/>
    </source>
</evidence>
<dbReference type="Proteomes" id="UP000465221">
    <property type="component" value="Unassembled WGS sequence"/>
</dbReference>
<dbReference type="AlphaFoldDB" id="A0A8H3NUE4"/>